<dbReference type="EMBL" id="CP004346">
    <property type="protein sequence ID" value="AGH41190.1"/>
    <property type="molecule type" value="Genomic_DNA"/>
</dbReference>
<dbReference type="SUPFAM" id="SSF50494">
    <property type="entry name" value="Trypsin-like serine proteases"/>
    <property type="match status" value="1"/>
</dbReference>
<dbReference type="Pfam" id="PF13365">
    <property type="entry name" value="Trypsin_2"/>
    <property type="match status" value="1"/>
</dbReference>
<dbReference type="RefSeq" id="WP_015450448.1">
    <property type="nucleotide sequence ID" value="NC_020546.1"/>
</dbReference>
<dbReference type="InterPro" id="IPR009003">
    <property type="entry name" value="Peptidase_S1_PA"/>
</dbReference>
<sequence>MNINDTSTQLLFTTVPIVGITTEGTGVSGTGFFFSYDLEDGRNVPLLITNHHVLKDVIQGRFVINLAEGDAPSRETISVNFDKSFIEGKKLGELDLVAMPVAPVLSMLEQNGKRPFYRSIDSGLIPKKSVLDNLAALEQITFIGYPSGLYDDYNKTPLIRQGWTSTPAWNDYKGKREFLVDASVFEGSSGSPAFILNQGSYPTTNGIALGSRLLFMGVITQTITKEKSEHLDLGTVIRSDAMLDKLKPFVEGLL</sequence>
<organism evidence="1 2">
    <name type="scientific">Bifidobacterium thermophilum RBL67</name>
    <dbReference type="NCBI Taxonomy" id="1254439"/>
    <lineage>
        <taxon>Bacteria</taxon>
        <taxon>Bacillati</taxon>
        <taxon>Actinomycetota</taxon>
        <taxon>Actinomycetes</taxon>
        <taxon>Bifidobacteriales</taxon>
        <taxon>Bifidobacteriaceae</taxon>
        <taxon>Bifidobacterium</taxon>
    </lineage>
</organism>
<keyword evidence="2" id="KW-1185">Reference proteome</keyword>
<protein>
    <recommendedName>
        <fullName evidence="3">Trypsin-like serine protease</fullName>
    </recommendedName>
</protein>
<dbReference type="HOGENOM" id="CLU_072546_1_0_11"/>
<name>M4RCJ0_9BIFI</name>
<dbReference type="Gene3D" id="2.40.10.10">
    <property type="entry name" value="Trypsin-like serine proteases"/>
    <property type="match status" value="2"/>
</dbReference>
<proteinExistence type="predicted"/>
<dbReference type="PATRIC" id="fig|1254439.12.peg.915"/>
<evidence type="ECO:0008006" key="3">
    <source>
        <dbReference type="Google" id="ProtNLM"/>
    </source>
</evidence>
<evidence type="ECO:0000313" key="2">
    <source>
        <dbReference type="Proteomes" id="UP000011835"/>
    </source>
</evidence>
<evidence type="ECO:0000313" key="1">
    <source>
        <dbReference type="EMBL" id="AGH41190.1"/>
    </source>
</evidence>
<dbReference type="KEGG" id="btp:D805_0923"/>
<accession>M4RCJ0</accession>
<gene>
    <name evidence="1" type="ORF">D805_0923</name>
</gene>
<reference evidence="1 2" key="1">
    <citation type="journal article" date="2013" name="Genome Announc.">
        <title>Complete Genome Sequence of the Probiotic Bifidobacterium thermophilum Strain RBL67.</title>
        <authorList>
            <person name="Jans C."/>
            <person name="Lacroix C."/>
            <person name="Follador R."/>
            <person name="Stevens M.J."/>
        </authorList>
    </citation>
    <scope>NUCLEOTIDE SEQUENCE [LARGE SCALE GENOMIC DNA]</scope>
    <source>
        <strain evidence="1 2">RBL67</strain>
    </source>
</reference>
<dbReference type="Proteomes" id="UP000011835">
    <property type="component" value="Chromosome"/>
</dbReference>
<dbReference type="InterPro" id="IPR043504">
    <property type="entry name" value="Peptidase_S1_PA_chymotrypsin"/>
</dbReference>
<dbReference type="AlphaFoldDB" id="M4RCJ0"/>